<feature type="signal peptide" evidence="1">
    <location>
        <begin position="1"/>
        <end position="20"/>
    </location>
</feature>
<accession>A0A0A1SY43</accession>
<proteinExistence type="predicted"/>
<evidence type="ECO:0000259" key="2">
    <source>
        <dbReference type="PROSITE" id="PS50911"/>
    </source>
</evidence>
<dbReference type="STRING" id="1531966.A0A0A1SY43"/>
<evidence type="ECO:0000256" key="1">
    <source>
        <dbReference type="SAM" id="SignalP"/>
    </source>
</evidence>
<name>A0A0A1SY43_9HYPO</name>
<dbReference type="HOGENOM" id="CLU_140780_0_0_1"/>
<reference evidence="3 4" key="1">
    <citation type="journal article" date="2015" name="Genome Announc.">
        <title>Draft Genome Sequence and Gene Annotation of the Entomopathogenic Fungus Verticillium hemipterigenum.</title>
        <authorList>
            <person name="Horn F."/>
            <person name="Habel A."/>
            <person name="Scharf D.H."/>
            <person name="Dworschak J."/>
            <person name="Brakhage A.A."/>
            <person name="Guthke R."/>
            <person name="Hertweck C."/>
            <person name="Linde J."/>
        </authorList>
    </citation>
    <scope>NUCLEOTIDE SEQUENCE [LARGE SCALE GENOMIC DNA]</scope>
</reference>
<feature type="domain" description="Peptidase C51" evidence="2">
    <location>
        <begin position="26"/>
        <end position="151"/>
    </location>
</feature>
<dbReference type="InterPro" id="IPR038765">
    <property type="entry name" value="Papain-like_cys_pep_sf"/>
</dbReference>
<protein>
    <recommendedName>
        <fullName evidence="2">Peptidase C51 domain-containing protein</fullName>
    </recommendedName>
</protein>
<sequence>MKFSILTATVFAAVPAIGAAIPGPVTNDYPYSGKCHSGGDVDPWSFYKCQCTSFVAWRINKRLGIKFTNHYDGKGWGNANEWAGAAKASHVTVNNTPVPGSIAQTNAGSKGHVAWVTAVKGDKVEIEEYNWGKKEGYSTRTVPKSTFQYIHIKV</sequence>
<dbReference type="Gene3D" id="3.90.1720.10">
    <property type="entry name" value="endopeptidase domain like (from Nostoc punctiforme)"/>
    <property type="match status" value="1"/>
</dbReference>
<evidence type="ECO:0000313" key="4">
    <source>
        <dbReference type="Proteomes" id="UP000039046"/>
    </source>
</evidence>
<keyword evidence="1" id="KW-0732">Signal</keyword>
<keyword evidence="4" id="KW-1185">Reference proteome</keyword>
<dbReference type="InterPro" id="IPR007921">
    <property type="entry name" value="CHAP_dom"/>
</dbReference>
<dbReference type="Pfam" id="PF05257">
    <property type="entry name" value="CHAP"/>
    <property type="match status" value="1"/>
</dbReference>
<dbReference type="EMBL" id="CDHN01000003">
    <property type="protein sequence ID" value="CEJ89656.1"/>
    <property type="molecule type" value="Genomic_DNA"/>
</dbReference>
<dbReference type="Proteomes" id="UP000039046">
    <property type="component" value="Unassembled WGS sequence"/>
</dbReference>
<gene>
    <name evidence="3" type="ORF">VHEMI05485</name>
</gene>
<dbReference type="PROSITE" id="PS50911">
    <property type="entry name" value="CHAP"/>
    <property type="match status" value="1"/>
</dbReference>
<feature type="chain" id="PRO_5001979284" description="Peptidase C51 domain-containing protein" evidence="1">
    <location>
        <begin position="21"/>
        <end position="154"/>
    </location>
</feature>
<evidence type="ECO:0000313" key="3">
    <source>
        <dbReference type="EMBL" id="CEJ89656.1"/>
    </source>
</evidence>
<dbReference type="SUPFAM" id="SSF54001">
    <property type="entry name" value="Cysteine proteinases"/>
    <property type="match status" value="1"/>
</dbReference>
<organism evidence="3 4">
    <name type="scientific">[Torrubiella] hemipterigena</name>
    <dbReference type="NCBI Taxonomy" id="1531966"/>
    <lineage>
        <taxon>Eukaryota</taxon>
        <taxon>Fungi</taxon>
        <taxon>Dikarya</taxon>
        <taxon>Ascomycota</taxon>
        <taxon>Pezizomycotina</taxon>
        <taxon>Sordariomycetes</taxon>
        <taxon>Hypocreomycetidae</taxon>
        <taxon>Hypocreales</taxon>
        <taxon>Clavicipitaceae</taxon>
        <taxon>Clavicipitaceae incertae sedis</taxon>
        <taxon>'Torrubiella' clade</taxon>
    </lineage>
</organism>
<dbReference type="AlphaFoldDB" id="A0A0A1SY43"/>
<dbReference type="OrthoDB" id="5358886at2759"/>